<comment type="caution">
    <text evidence="1">The sequence shown here is derived from an EMBL/GenBank/DDBJ whole genome shotgun (WGS) entry which is preliminary data.</text>
</comment>
<dbReference type="EMBL" id="JMIH01000034">
    <property type="protein sequence ID" value="KEO71989.1"/>
    <property type="molecule type" value="Genomic_DNA"/>
</dbReference>
<proteinExistence type="predicted"/>
<evidence type="ECO:0000313" key="1">
    <source>
        <dbReference type="EMBL" id="KEO71989.1"/>
    </source>
</evidence>
<evidence type="ECO:0000313" key="2">
    <source>
        <dbReference type="Proteomes" id="UP000027821"/>
    </source>
</evidence>
<reference evidence="1 2" key="1">
    <citation type="submission" date="2014-04" db="EMBL/GenBank/DDBJ databases">
        <title>Characterization and application of a salt tolerant electro-active bacterium.</title>
        <authorList>
            <person name="Yang L."/>
            <person name="Wei S."/>
            <person name="Tay Q.X.M."/>
        </authorList>
    </citation>
    <scope>NUCLEOTIDE SEQUENCE [LARGE SCALE GENOMIC DNA]</scope>
    <source>
        <strain evidence="1 2">LY1</strain>
    </source>
</reference>
<accession>A0A074KSU1</accession>
<name>A0A074KSU1_9BACT</name>
<dbReference type="Proteomes" id="UP000027821">
    <property type="component" value="Unassembled WGS sequence"/>
</dbReference>
<gene>
    <name evidence="1" type="ORF">EL17_20980</name>
</gene>
<dbReference type="AlphaFoldDB" id="A0A074KSU1"/>
<dbReference type="eggNOG" id="ENOG502ZCXP">
    <property type="taxonomic scope" value="Bacteria"/>
</dbReference>
<protein>
    <submittedName>
        <fullName evidence="1">Uncharacterized protein</fullName>
    </submittedName>
</protein>
<keyword evidence="2" id="KW-1185">Reference proteome</keyword>
<organism evidence="1 2">
    <name type="scientific">Anditalea andensis</name>
    <dbReference type="NCBI Taxonomy" id="1048983"/>
    <lineage>
        <taxon>Bacteria</taxon>
        <taxon>Pseudomonadati</taxon>
        <taxon>Bacteroidota</taxon>
        <taxon>Cytophagia</taxon>
        <taxon>Cytophagales</taxon>
        <taxon>Cytophagaceae</taxon>
        <taxon>Anditalea</taxon>
    </lineage>
</organism>
<dbReference type="STRING" id="1048983.EL17_20980"/>
<sequence length="105" mass="12424">MVIFNEPHAYISRKHYDKNLMYRLEMTMLSPPMDMGNQYPRLDHSPDHKHYKIASKLAAEAASVENLRDHYQVQWLKKASYDRYRISIGKSGIYNTQDKISISFE</sequence>